<feature type="chain" id="PRO_5042166991" evidence="2">
    <location>
        <begin position="27"/>
        <end position="359"/>
    </location>
</feature>
<evidence type="ECO:0000256" key="2">
    <source>
        <dbReference type="SAM" id="SignalP"/>
    </source>
</evidence>
<accession>A0AAD8SM50</accession>
<name>A0AAD8SM50_LOLMU</name>
<dbReference type="EMBL" id="JAUUTY010000003">
    <property type="protein sequence ID" value="KAK1660796.1"/>
    <property type="molecule type" value="Genomic_DNA"/>
</dbReference>
<dbReference type="AlphaFoldDB" id="A0AAD8SM50"/>
<protein>
    <submittedName>
        <fullName evidence="3">Uncharacterized protein</fullName>
    </submittedName>
</protein>
<dbReference type="Proteomes" id="UP001231189">
    <property type="component" value="Unassembled WGS sequence"/>
</dbReference>
<reference evidence="3" key="1">
    <citation type="submission" date="2023-07" db="EMBL/GenBank/DDBJ databases">
        <title>A chromosome-level genome assembly of Lolium multiflorum.</title>
        <authorList>
            <person name="Chen Y."/>
            <person name="Copetti D."/>
            <person name="Kolliker R."/>
            <person name="Studer B."/>
        </authorList>
    </citation>
    <scope>NUCLEOTIDE SEQUENCE</scope>
    <source>
        <strain evidence="3">02402/16</strain>
        <tissue evidence="3">Leaf</tissue>
    </source>
</reference>
<feature type="compositionally biased region" description="Polar residues" evidence="1">
    <location>
        <begin position="208"/>
        <end position="222"/>
    </location>
</feature>
<dbReference type="PANTHER" id="PTHR33170:SF24">
    <property type="entry name" value="DUF1618 DOMAIN-CONTAINING PROTEIN"/>
    <property type="match status" value="1"/>
</dbReference>
<keyword evidence="4" id="KW-1185">Reference proteome</keyword>
<keyword evidence="2" id="KW-0732">Signal</keyword>
<evidence type="ECO:0000313" key="3">
    <source>
        <dbReference type="EMBL" id="KAK1660796.1"/>
    </source>
</evidence>
<gene>
    <name evidence="3" type="ORF">QYE76_048955</name>
</gene>
<sequence>MLHEVIRTRVLCVAAVALVLAGGSKAIMEVMALEEAYTMLRASRVARRAWGLVTMMTIGETVQAVVAAVTAATKAAEPSAVSVSHAAVVADDMGVATDIRSDYLSLRGVGTLFGKTLDVDMAYTRNNRVLRTKIGCLDRNLIPADSDVFIRRGFFKLRFEVETTQGSQEVNMAEANNGNDGNDDAHNGEENNGGGNAMDMDPKGVDEGNTSNNNGQEGSYENNGVDGMQVQSNHIDAIQIGTMNVQITPTDMRPKVSTLGLPQVGGVVATAVLPVADSLLRTGQSAQRPTDGVQRTQQPADAALPLADSQQQAMQAGPLPPNGVQGSGQVVGCHMHAGDQALASRQLRSGTEPKAGSWP</sequence>
<dbReference type="PANTHER" id="PTHR33170">
    <property type="entry name" value="DUF4283 DOMAIN-CONTAINING PROTEIN-RELATED"/>
    <property type="match status" value="1"/>
</dbReference>
<feature type="signal peptide" evidence="2">
    <location>
        <begin position="1"/>
        <end position="26"/>
    </location>
</feature>
<evidence type="ECO:0000313" key="4">
    <source>
        <dbReference type="Proteomes" id="UP001231189"/>
    </source>
</evidence>
<proteinExistence type="predicted"/>
<evidence type="ECO:0000256" key="1">
    <source>
        <dbReference type="SAM" id="MobiDB-lite"/>
    </source>
</evidence>
<organism evidence="3 4">
    <name type="scientific">Lolium multiflorum</name>
    <name type="common">Italian ryegrass</name>
    <name type="synonym">Lolium perenne subsp. multiflorum</name>
    <dbReference type="NCBI Taxonomy" id="4521"/>
    <lineage>
        <taxon>Eukaryota</taxon>
        <taxon>Viridiplantae</taxon>
        <taxon>Streptophyta</taxon>
        <taxon>Embryophyta</taxon>
        <taxon>Tracheophyta</taxon>
        <taxon>Spermatophyta</taxon>
        <taxon>Magnoliopsida</taxon>
        <taxon>Liliopsida</taxon>
        <taxon>Poales</taxon>
        <taxon>Poaceae</taxon>
        <taxon>BOP clade</taxon>
        <taxon>Pooideae</taxon>
        <taxon>Poodae</taxon>
        <taxon>Poeae</taxon>
        <taxon>Poeae Chloroplast Group 2 (Poeae type)</taxon>
        <taxon>Loliodinae</taxon>
        <taxon>Loliinae</taxon>
        <taxon>Lolium</taxon>
    </lineage>
</organism>
<comment type="caution">
    <text evidence="3">The sequence shown here is derived from an EMBL/GenBank/DDBJ whole genome shotgun (WGS) entry which is preliminary data.</text>
</comment>
<feature type="region of interest" description="Disordered" evidence="1">
    <location>
        <begin position="305"/>
        <end position="324"/>
    </location>
</feature>
<feature type="region of interest" description="Disordered" evidence="1">
    <location>
        <begin position="172"/>
        <end position="227"/>
    </location>
</feature>